<evidence type="ECO:0000313" key="2">
    <source>
        <dbReference type="Proteomes" id="UP000324832"/>
    </source>
</evidence>
<protein>
    <submittedName>
        <fullName evidence="1">Uncharacterized protein</fullName>
    </submittedName>
</protein>
<proteinExistence type="predicted"/>
<dbReference type="Proteomes" id="UP000324832">
    <property type="component" value="Unassembled WGS sequence"/>
</dbReference>
<dbReference type="AlphaFoldDB" id="A0A5E4QDN1"/>
<dbReference type="EMBL" id="FZQP02002382">
    <property type="protein sequence ID" value="VVC95634.1"/>
    <property type="molecule type" value="Genomic_DNA"/>
</dbReference>
<reference evidence="1 2" key="1">
    <citation type="submission" date="2017-07" db="EMBL/GenBank/DDBJ databases">
        <authorList>
            <person name="Talla V."/>
            <person name="Backstrom N."/>
        </authorList>
    </citation>
    <scope>NUCLEOTIDE SEQUENCE [LARGE SCALE GENOMIC DNA]</scope>
</reference>
<sequence length="48" mass="5458">MRVRTRTQSACDCCGLRGPFLSRSPTCPKSTSDLYFKFIDMNQTIEPV</sequence>
<evidence type="ECO:0000313" key="1">
    <source>
        <dbReference type="EMBL" id="VVC95634.1"/>
    </source>
</evidence>
<name>A0A5E4QDN1_9NEOP</name>
<accession>A0A5E4QDN1</accession>
<gene>
    <name evidence="1" type="ORF">LSINAPIS_LOCUS7303</name>
</gene>
<organism evidence="1 2">
    <name type="scientific">Leptidea sinapis</name>
    <dbReference type="NCBI Taxonomy" id="189913"/>
    <lineage>
        <taxon>Eukaryota</taxon>
        <taxon>Metazoa</taxon>
        <taxon>Ecdysozoa</taxon>
        <taxon>Arthropoda</taxon>
        <taxon>Hexapoda</taxon>
        <taxon>Insecta</taxon>
        <taxon>Pterygota</taxon>
        <taxon>Neoptera</taxon>
        <taxon>Endopterygota</taxon>
        <taxon>Lepidoptera</taxon>
        <taxon>Glossata</taxon>
        <taxon>Ditrysia</taxon>
        <taxon>Papilionoidea</taxon>
        <taxon>Pieridae</taxon>
        <taxon>Dismorphiinae</taxon>
        <taxon>Leptidea</taxon>
    </lineage>
</organism>
<keyword evidence="2" id="KW-1185">Reference proteome</keyword>